<feature type="region of interest" description="Disordered" evidence="6">
    <location>
        <begin position="416"/>
        <end position="536"/>
    </location>
</feature>
<evidence type="ECO:0000313" key="9">
    <source>
        <dbReference type="Proteomes" id="UP001500642"/>
    </source>
</evidence>
<comment type="similarity">
    <text evidence="2">Belongs to the autoinducer-2 exporter (AI-2E) (TC 2.A.86) family.</text>
</comment>
<proteinExistence type="inferred from homology"/>
<dbReference type="PANTHER" id="PTHR21716">
    <property type="entry name" value="TRANSMEMBRANE PROTEIN"/>
    <property type="match status" value="1"/>
</dbReference>
<keyword evidence="4 7" id="KW-1133">Transmembrane helix</keyword>
<evidence type="ECO:0000256" key="1">
    <source>
        <dbReference type="ARBA" id="ARBA00004141"/>
    </source>
</evidence>
<evidence type="ECO:0000256" key="5">
    <source>
        <dbReference type="ARBA" id="ARBA00023136"/>
    </source>
</evidence>
<evidence type="ECO:0000313" key="8">
    <source>
        <dbReference type="EMBL" id="GAA4394792.1"/>
    </source>
</evidence>
<dbReference type="InterPro" id="IPR002549">
    <property type="entry name" value="AI-2E-like"/>
</dbReference>
<dbReference type="EMBL" id="BAABGL010000034">
    <property type="protein sequence ID" value="GAA4394792.1"/>
    <property type="molecule type" value="Genomic_DNA"/>
</dbReference>
<dbReference type="RefSeq" id="WP_345032489.1">
    <property type="nucleotide sequence ID" value="NZ_BAABGL010000034.1"/>
</dbReference>
<evidence type="ECO:0000256" key="3">
    <source>
        <dbReference type="ARBA" id="ARBA00022692"/>
    </source>
</evidence>
<keyword evidence="9" id="KW-1185">Reference proteome</keyword>
<evidence type="ECO:0000256" key="6">
    <source>
        <dbReference type="SAM" id="MobiDB-lite"/>
    </source>
</evidence>
<organism evidence="8 9">
    <name type="scientific">Brevibacterium pityocampae</name>
    <dbReference type="NCBI Taxonomy" id="506594"/>
    <lineage>
        <taxon>Bacteria</taxon>
        <taxon>Bacillati</taxon>
        <taxon>Actinomycetota</taxon>
        <taxon>Actinomycetes</taxon>
        <taxon>Micrococcales</taxon>
        <taxon>Brevibacteriaceae</taxon>
        <taxon>Brevibacterium</taxon>
    </lineage>
</organism>
<name>A0ABP8JRQ0_9MICO</name>
<feature type="transmembrane region" description="Helical" evidence="7">
    <location>
        <begin position="286"/>
        <end position="307"/>
    </location>
</feature>
<evidence type="ECO:0000256" key="7">
    <source>
        <dbReference type="SAM" id="Phobius"/>
    </source>
</evidence>
<feature type="transmembrane region" description="Helical" evidence="7">
    <location>
        <begin position="168"/>
        <end position="190"/>
    </location>
</feature>
<feature type="transmembrane region" description="Helical" evidence="7">
    <location>
        <begin position="224"/>
        <end position="246"/>
    </location>
</feature>
<feature type="transmembrane region" description="Helical" evidence="7">
    <location>
        <begin position="252"/>
        <end position="274"/>
    </location>
</feature>
<sequence>MSTASGNPAGHLGPGGEPPTAPASSAEAAAGALWPRYLVVVLGVAGLAYGVHFFQSLQSIVAPVFLAMNLVIVAYPLQRWLVRVRVPRFLAAMVTVVVVLVVLLGFFGLTAWSIAELVMVIPEYTEEITATYGEALAWLSTLGVTSGFVEQQLAAFDVSTLFSTVGSLLSNVSLVLTALITVIMAVFFVAMDSMSFPRRLQVTSAIRPRFGRAMQIFAAGVRRYWVVATIFGLIVAVLDLVALWIIGVPLALVWGVLAFLTNYIPNIGFVIGLVPPALMALVSGGWWDALWVVIAYSVLNFVIQSIIQPKFTGESVGVTPFMSFLSLLFWYWVLGWMGALLALPATLLLKALLVDADPRARWVNNLIASDLSTGSSLPVRPIRAAQGITGRSVVVPGDPGEFDRMRAAAGASAAGASGAGAAAPDSQPAEPAHGNVADRGAAGSSAESSAVDGAAATGTGASGAWPDVEEPAPEELVMRAPFLRPPEQVADESVDPDDPEGVESAGSGDGTGSTRGDRREGSDAGDGPAGGDPRTP</sequence>
<keyword evidence="5 7" id="KW-0472">Membrane</keyword>
<dbReference type="Pfam" id="PF01594">
    <property type="entry name" value="AI-2E_transport"/>
    <property type="match status" value="1"/>
</dbReference>
<dbReference type="Proteomes" id="UP001500642">
    <property type="component" value="Unassembled WGS sequence"/>
</dbReference>
<evidence type="ECO:0000256" key="2">
    <source>
        <dbReference type="ARBA" id="ARBA00009773"/>
    </source>
</evidence>
<reference evidence="9" key="1">
    <citation type="journal article" date="2019" name="Int. J. Syst. Evol. Microbiol.">
        <title>The Global Catalogue of Microorganisms (GCM) 10K type strain sequencing project: providing services to taxonomists for standard genome sequencing and annotation.</title>
        <authorList>
            <consortium name="The Broad Institute Genomics Platform"/>
            <consortium name="The Broad Institute Genome Sequencing Center for Infectious Disease"/>
            <person name="Wu L."/>
            <person name="Ma J."/>
        </authorList>
    </citation>
    <scope>NUCLEOTIDE SEQUENCE [LARGE SCALE GENOMIC DNA]</scope>
    <source>
        <strain evidence="9">JCM 17808</strain>
    </source>
</reference>
<comment type="subcellular location">
    <subcellularLocation>
        <location evidence="1">Membrane</location>
        <topology evidence="1">Multi-pass membrane protein</topology>
    </subcellularLocation>
</comment>
<accession>A0ABP8JRQ0</accession>
<protein>
    <recommendedName>
        <fullName evidence="10">AI-2E family transporter</fullName>
    </recommendedName>
</protein>
<evidence type="ECO:0008006" key="10">
    <source>
        <dbReference type="Google" id="ProtNLM"/>
    </source>
</evidence>
<feature type="transmembrane region" description="Helical" evidence="7">
    <location>
        <begin position="60"/>
        <end position="77"/>
    </location>
</feature>
<evidence type="ECO:0000256" key="4">
    <source>
        <dbReference type="ARBA" id="ARBA00022989"/>
    </source>
</evidence>
<comment type="caution">
    <text evidence="8">The sequence shown here is derived from an EMBL/GenBank/DDBJ whole genome shotgun (WGS) entry which is preliminary data.</text>
</comment>
<feature type="transmembrane region" description="Helical" evidence="7">
    <location>
        <begin position="37"/>
        <end position="54"/>
    </location>
</feature>
<keyword evidence="3 7" id="KW-0812">Transmembrane</keyword>
<dbReference type="PANTHER" id="PTHR21716:SF64">
    <property type="entry name" value="AI-2 TRANSPORT PROTEIN TQSA"/>
    <property type="match status" value="1"/>
</dbReference>
<feature type="transmembrane region" description="Helical" evidence="7">
    <location>
        <begin position="89"/>
        <end position="115"/>
    </location>
</feature>
<feature type="region of interest" description="Disordered" evidence="6">
    <location>
        <begin position="1"/>
        <end position="23"/>
    </location>
</feature>
<feature type="transmembrane region" description="Helical" evidence="7">
    <location>
        <begin position="327"/>
        <end position="349"/>
    </location>
</feature>
<feature type="compositionally biased region" description="Acidic residues" evidence="6">
    <location>
        <begin position="489"/>
        <end position="501"/>
    </location>
</feature>
<gene>
    <name evidence="8" type="ORF">GCM10023167_24570</name>
</gene>
<feature type="compositionally biased region" description="Low complexity" evidence="6">
    <location>
        <begin position="437"/>
        <end position="464"/>
    </location>
</feature>